<dbReference type="CDD" id="cd00093">
    <property type="entry name" value="HTH_XRE"/>
    <property type="match status" value="1"/>
</dbReference>
<sequence length="97" mass="10752">MRNPPHPGEMIKRDVLVPLGISITEAAQRLGITYAMLSRLINGHFGISVELAMRLEKAGVSTARFWLALQAVYDISAAQHRERPVVIALQNPVSFDE</sequence>
<evidence type="ECO:0000256" key="1">
    <source>
        <dbReference type="ARBA" id="ARBA00023125"/>
    </source>
</evidence>
<dbReference type="EMBL" id="ABLD01000013">
    <property type="protein sequence ID" value="EDT09032.1"/>
    <property type="molecule type" value="Genomic_DNA"/>
</dbReference>
<evidence type="ECO:0000313" key="4">
    <source>
        <dbReference type="Proteomes" id="UP000005045"/>
    </source>
</evidence>
<dbReference type="PANTHER" id="PTHR36924:SF1">
    <property type="entry name" value="ANTITOXIN HIGA-1"/>
    <property type="match status" value="1"/>
</dbReference>
<feature type="domain" description="HTH cro/C1-type" evidence="2">
    <location>
        <begin position="19"/>
        <end position="65"/>
    </location>
</feature>
<organism evidence="3 4">
    <name type="scientific">Paraburkholderia graminis (strain ATCC 700544 / DSM 17151 / LMG 18924 / NCIMB 13744 / C4D1M)</name>
    <dbReference type="NCBI Taxonomy" id="396598"/>
    <lineage>
        <taxon>Bacteria</taxon>
        <taxon>Pseudomonadati</taxon>
        <taxon>Pseudomonadota</taxon>
        <taxon>Betaproteobacteria</taxon>
        <taxon>Burkholderiales</taxon>
        <taxon>Burkholderiaceae</taxon>
        <taxon>Paraburkholderia</taxon>
    </lineage>
</organism>
<comment type="caution">
    <text evidence="3">The sequence shown here is derived from an EMBL/GenBank/DDBJ whole genome shotgun (WGS) entry which is preliminary data.</text>
</comment>
<gene>
    <name evidence="3" type="ORF">BgramDRAFT_4084</name>
</gene>
<dbReference type="Pfam" id="PF01381">
    <property type="entry name" value="HTH_3"/>
    <property type="match status" value="1"/>
</dbReference>
<dbReference type="InterPro" id="IPR013430">
    <property type="entry name" value="Toxin_antidote_HigA"/>
</dbReference>
<dbReference type="PANTHER" id="PTHR36924">
    <property type="entry name" value="ANTITOXIN HIGA-1"/>
    <property type="match status" value="1"/>
</dbReference>
<dbReference type="RefSeq" id="WP_006050648.1">
    <property type="nucleotide sequence ID" value="NZ_CADIKA010000020.1"/>
</dbReference>
<keyword evidence="1" id="KW-0238">DNA-binding</keyword>
<dbReference type="NCBIfam" id="TIGR02607">
    <property type="entry name" value="antidote_HigA"/>
    <property type="match status" value="1"/>
</dbReference>
<dbReference type="SUPFAM" id="SSF47413">
    <property type="entry name" value="lambda repressor-like DNA-binding domains"/>
    <property type="match status" value="1"/>
</dbReference>
<dbReference type="AlphaFoldDB" id="B1G3Y6"/>
<proteinExistence type="predicted"/>
<dbReference type="PROSITE" id="PS50943">
    <property type="entry name" value="HTH_CROC1"/>
    <property type="match status" value="1"/>
</dbReference>
<dbReference type="InterPro" id="IPR010982">
    <property type="entry name" value="Lambda_DNA-bd_dom_sf"/>
</dbReference>
<keyword evidence="4" id="KW-1185">Reference proteome</keyword>
<dbReference type="Proteomes" id="UP000005045">
    <property type="component" value="Unassembled WGS sequence"/>
</dbReference>
<accession>B1G3Y6</accession>
<name>B1G3Y6_PARG4</name>
<dbReference type="SMART" id="SM00530">
    <property type="entry name" value="HTH_XRE"/>
    <property type="match status" value="1"/>
</dbReference>
<dbReference type="Gene3D" id="1.10.260.40">
    <property type="entry name" value="lambda repressor-like DNA-binding domains"/>
    <property type="match status" value="1"/>
</dbReference>
<protein>
    <submittedName>
        <fullName evidence="3">Plasmid maintenance system antidote protein, XRE family</fullName>
    </submittedName>
</protein>
<evidence type="ECO:0000313" key="3">
    <source>
        <dbReference type="EMBL" id="EDT09032.1"/>
    </source>
</evidence>
<evidence type="ECO:0000259" key="2">
    <source>
        <dbReference type="PROSITE" id="PS50943"/>
    </source>
</evidence>
<dbReference type="GO" id="GO:0003677">
    <property type="term" value="F:DNA binding"/>
    <property type="evidence" value="ECO:0007669"/>
    <property type="project" value="UniProtKB-KW"/>
</dbReference>
<reference evidence="3 4" key="1">
    <citation type="submission" date="2008-03" db="EMBL/GenBank/DDBJ databases">
        <title>Sequencing of the draft genome and assembly of Burkholderia graminis C4D1M.</title>
        <authorList>
            <consortium name="US DOE Joint Genome Institute (JGI-PGF)"/>
            <person name="Copeland A."/>
            <person name="Lucas S."/>
            <person name="Lapidus A."/>
            <person name="Glavina del Rio T."/>
            <person name="Dalin E."/>
            <person name="Tice H."/>
            <person name="Bruce D."/>
            <person name="Goodwin L."/>
            <person name="Pitluck S."/>
            <person name="Larimer F."/>
            <person name="Land M.L."/>
            <person name="Hauser L."/>
            <person name="Tiedje J."/>
            <person name="Richardson P."/>
        </authorList>
    </citation>
    <scope>NUCLEOTIDE SEQUENCE [LARGE SCALE GENOMIC DNA]</scope>
    <source>
        <strain evidence="4">ATCC 700544 / DSM 17151 / LMG 18924 / NCIMB 13744 / C4D1M</strain>
    </source>
</reference>
<dbReference type="InterPro" id="IPR001387">
    <property type="entry name" value="Cro/C1-type_HTH"/>
</dbReference>